<dbReference type="GeneID" id="19123004"/>
<reference evidence="1 2" key="1">
    <citation type="journal article" date="2013" name="PLoS Genet.">
        <title>Comparative genome structure, secondary metabolite, and effector coding capacity across Cochliobolus pathogens.</title>
        <authorList>
            <person name="Condon B.J."/>
            <person name="Leng Y."/>
            <person name="Wu D."/>
            <person name="Bushley K.E."/>
            <person name="Ohm R.A."/>
            <person name="Otillar R."/>
            <person name="Martin J."/>
            <person name="Schackwitz W."/>
            <person name="Grimwood J."/>
            <person name="MohdZainudin N."/>
            <person name="Xue C."/>
            <person name="Wang R."/>
            <person name="Manning V.A."/>
            <person name="Dhillon B."/>
            <person name="Tu Z.J."/>
            <person name="Steffenson B.J."/>
            <person name="Salamov A."/>
            <person name="Sun H."/>
            <person name="Lowry S."/>
            <person name="LaButti K."/>
            <person name="Han J."/>
            <person name="Copeland A."/>
            <person name="Lindquist E."/>
            <person name="Barry K."/>
            <person name="Schmutz J."/>
            <person name="Baker S.E."/>
            <person name="Ciuffetti L.M."/>
            <person name="Grigoriev I.V."/>
            <person name="Zhong S."/>
            <person name="Turgeon B.G."/>
        </authorList>
    </citation>
    <scope>NUCLEOTIDE SEQUENCE [LARGE SCALE GENOMIC DNA]</scope>
    <source>
        <strain evidence="1 2">ATCC 44560</strain>
    </source>
</reference>
<dbReference type="EMBL" id="KI963953">
    <property type="protein sequence ID" value="EUC47381.1"/>
    <property type="molecule type" value="Genomic_DNA"/>
</dbReference>
<organism evidence="1 2">
    <name type="scientific">Bipolaris oryzae ATCC 44560</name>
    <dbReference type="NCBI Taxonomy" id="930090"/>
    <lineage>
        <taxon>Eukaryota</taxon>
        <taxon>Fungi</taxon>
        <taxon>Dikarya</taxon>
        <taxon>Ascomycota</taxon>
        <taxon>Pezizomycotina</taxon>
        <taxon>Dothideomycetes</taxon>
        <taxon>Pleosporomycetidae</taxon>
        <taxon>Pleosporales</taxon>
        <taxon>Pleosporineae</taxon>
        <taxon>Pleosporaceae</taxon>
        <taxon>Bipolaris</taxon>
    </lineage>
</organism>
<dbReference type="OrthoDB" id="3787733at2759"/>
<keyword evidence="2" id="KW-1185">Reference proteome</keyword>
<protein>
    <submittedName>
        <fullName evidence="1">Uncharacterized protein</fullName>
    </submittedName>
</protein>
<dbReference type="AlphaFoldDB" id="W6ZUG2"/>
<gene>
    <name evidence="1" type="ORF">COCMIDRAFT_3637</name>
</gene>
<dbReference type="HOGENOM" id="CLU_083352_2_0_1"/>
<proteinExistence type="predicted"/>
<name>W6ZUG2_COCMI</name>
<evidence type="ECO:0000313" key="1">
    <source>
        <dbReference type="EMBL" id="EUC47381.1"/>
    </source>
</evidence>
<evidence type="ECO:0000313" key="2">
    <source>
        <dbReference type="Proteomes" id="UP000054032"/>
    </source>
</evidence>
<dbReference type="KEGG" id="bor:COCMIDRAFT_3637"/>
<dbReference type="RefSeq" id="XP_007686058.1">
    <property type="nucleotide sequence ID" value="XM_007687868.1"/>
</dbReference>
<accession>W6ZUG2</accession>
<sequence length="170" mass="18771">MDYTLPKRRTEVKGTILNYVVKDGVPQCGDGDHPNKGQVQAFNIIVDEFNASRRRQVCFLHRSATLFKVLIVDNFTERFSIGLAGSAQGIGPNAGPCAIFTPEPNAGYQIQPSSKFYIAFGDFREGEIIDCVKKSKNACMVDFTKLDHAGTTEVMINHDTDNILTIQADP</sequence>
<dbReference type="Proteomes" id="UP000054032">
    <property type="component" value="Unassembled WGS sequence"/>
</dbReference>